<keyword evidence="4" id="KW-1133">Transmembrane helix</keyword>
<feature type="region of interest" description="Disordered" evidence="3">
    <location>
        <begin position="28"/>
        <end position="47"/>
    </location>
</feature>
<dbReference type="Proteomes" id="UP000315759">
    <property type="component" value="Unassembled WGS sequence"/>
</dbReference>
<evidence type="ECO:0000313" key="5">
    <source>
        <dbReference type="EMBL" id="TQR86698.1"/>
    </source>
</evidence>
<evidence type="ECO:0000256" key="2">
    <source>
        <dbReference type="ARBA" id="ARBA00023136"/>
    </source>
</evidence>
<evidence type="ECO:0000256" key="3">
    <source>
        <dbReference type="SAM" id="MobiDB-lite"/>
    </source>
</evidence>
<dbReference type="PANTHER" id="PTHR37042:SF4">
    <property type="entry name" value="OUTER MEMBRANE PROTEIN RV1973"/>
    <property type="match status" value="1"/>
</dbReference>
<proteinExistence type="predicted"/>
<accession>A0A544W394</accession>
<comment type="subcellular location">
    <subcellularLocation>
        <location evidence="1">Membrane</location>
    </subcellularLocation>
</comment>
<sequence>MAERAEAEAVAAEEVAAAARARARELRGDAAVDQASETESAPTERVPMGKRLWRRPRLATVLAGLAMATTCAFLAASGYLVWHHQQVRDERQQRAEFAAAARQAVVTLMSIDGAKAEEDVQRIIDSSTGQFRDDFQSSAKEFVDVAKESKSVTTASVKASAVESMSGDSAVVLVTAATTISNTAGANQQPRTWRLSVDVVRDGGQIKMAKVDFVP</sequence>
<evidence type="ECO:0000256" key="4">
    <source>
        <dbReference type="SAM" id="Phobius"/>
    </source>
</evidence>
<keyword evidence="6" id="KW-1185">Reference proteome</keyword>
<evidence type="ECO:0008006" key="7">
    <source>
        <dbReference type="Google" id="ProtNLM"/>
    </source>
</evidence>
<name>A0A544W394_9MYCO</name>
<comment type="caution">
    <text evidence="5">The sequence shown here is derived from an EMBL/GenBank/DDBJ whole genome shotgun (WGS) entry which is preliminary data.</text>
</comment>
<protein>
    <recommendedName>
        <fullName evidence="7">Mammalian cell entry protein</fullName>
    </recommendedName>
</protein>
<dbReference type="GO" id="GO:0016020">
    <property type="term" value="C:membrane"/>
    <property type="evidence" value="ECO:0007669"/>
    <property type="project" value="UniProtKB-SubCell"/>
</dbReference>
<dbReference type="EMBL" id="VIFX01000011">
    <property type="protein sequence ID" value="TQR86698.1"/>
    <property type="molecule type" value="Genomic_DNA"/>
</dbReference>
<dbReference type="PANTHER" id="PTHR37042">
    <property type="entry name" value="OUTER MEMBRANE PROTEIN RV1973"/>
    <property type="match status" value="1"/>
</dbReference>
<gene>
    <name evidence="5" type="ORF">D8S82_10650</name>
</gene>
<reference evidence="5 6" key="1">
    <citation type="submission" date="2018-10" db="EMBL/GenBank/DDBJ databases">
        <title>Draft genome of Mycobacterium hodleri strain B.</title>
        <authorList>
            <person name="Amande T.J."/>
            <person name="Mcgenity T.J."/>
        </authorList>
    </citation>
    <scope>NUCLEOTIDE SEQUENCE [LARGE SCALE GENOMIC DNA]</scope>
    <source>
        <strain evidence="5 6">B</strain>
    </source>
</reference>
<feature type="transmembrane region" description="Helical" evidence="4">
    <location>
        <begin position="58"/>
        <end position="82"/>
    </location>
</feature>
<dbReference type="AlphaFoldDB" id="A0A544W394"/>
<keyword evidence="4" id="KW-0812">Transmembrane</keyword>
<organism evidence="5 6">
    <name type="scientific">Mycolicibacterium hodleri</name>
    <dbReference type="NCBI Taxonomy" id="49897"/>
    <lineage>
        <taxon>Bacteria</taxon>
        <taxon>Bacillati</taxon>
        <taxon>Actinomycetota</taxon>
        <taxon>Actinomycetes</taxon>
        <taxon>Mycobacteriales</taxon>
        <taxon>Mycobacteriaceae</taxon>
        <taxon>Mycolicibacterium</taxon>
    </lineage>
</organism>
<evidence type="ECO:0000256" key="1">
    <source>
        <dbReference type="ARBA" id="ARBA00004370"/>
    </source>
</evidence>
<keyword evidence="2 4" id="KW-0472">Membrane</keyword>
<evidence type="ECO:0000313" key="6">
    <source>
        <dbReference type="Proteomes" id="UP000315759"/>
    </source>
</evidence>